<proteinExistence type="predicted"/>
<reference evidence="2" key="1">
    <citation type="submission" date="2020-11" db="EMBL/GenBank/DDBJ databases">
        <title>Complete genome sequence of a novel pathogenic Methylobacterium strain isolated from rice in Vietnam.</title>
        <authorList>
            <person name="Lai K."/>
            <person name="Okazaki S."/>
            <person name="Higashi K."/>
            <person name="Mori H."/>
            <person name="Toyoda A."/>
            <person name="Kurokawa K."/>
        </authorList>
    </citation>
    <scope>NUCLEOTIDE SEQUENCE</scope>
    <source>
        <strain evidence="2">VL1</strain>
        <plasmid evidence="2">pVL1_1</plasmid>
    </source>
</reference>
<sequence length="98" mass="10624">MPGSIDNRHMLEQRTIAAHRRYLAALMEVERSETETGTDGAVHSAVEAAHEVRFRVLCDLIAALGYVPRGLARRSDLIAGSDPSMRAKPEGYAPHAGA</sequence>
<keyword evidence="2" id="KW-0614">Plasmid</keyword>
<evidence type="ECO:0000313" key="3">
    <source>
        <dbReference type="Proteomes" id="UP000663508"/>
    </source>
</evidence>
<dbReference type="RefSeq" id="WP_207183718.1">
    <property type="nucleotide sequence ID" value="NZ_AP024146.1"/>
</dbReference>
<evidence type="ECO:0000313" key="2">
    <source>
        <dbReference type="EMBL" id="BCM87665.1"/>
    </source>
</evidence>
<feature type="region of interest" description="Disordered" evidence="1">
    <location>
        <begin position="77"/>
        <end position="98"/>
    </location>
</feature>
<geneLocation type="plasmid" evidence="2 3">
    <name>pVL1_1</name>
</geneLocation>
<gene>
    <name evidence="2" type="ORF">mvi_61260</name>
</gene>
<dbReference type="AlphaFoldDB" id="A0A8H9CAP6"/>
<dbReference type="Proteomes" id="UP000663508">
    <property type="component" value="Plasmid pVL1_1"/>
</dbReference>
<evidence type="ECO:0000256" key="1">
    <source>
        <dbReference type="SAM" id="MobiDB-lite"/>
    </source>
</evidence>
<organism evidence="2 3">
    <name type="scientific">Methylobacterium indicum</name>
    <dbReference type="NCBI Taxonomy" id="1775910"/>
    <lineage>
        <taxon>Bacteria</taxon>
        <taxon>Pseudomonadati</taxon>
        <taxon>Pseudomonadota</taxon>
        <taxon>Alphaproteobacteria</taxon>
        <taxon>Hyphomicrobiales</taxon>
        <taxon>Methylobacteriaceae</taxon>
        <taxon>Methylobacterium</taxon>
    </lineage>
</organism>
<name>A0A8H9CAP6_9HYPH</name>
<dbReference type="KEGG" id="mind:mvi_61260"/>
<accession>A0A8H9CAP6</accession>
<dbReference type="EMBL" id="AP024146">
    <property type="protein sequence ID" value="BCM87665.1"/>
    <property type="molecule type" value="Genomic_DNA"/>
</dbReference>
<protein>
    <submittedName>
        <fullName evidence="2">Uncharacterized protein</fullName>
    </submittedName>
</protein>